<protein>
    <submittedName>
        <fullName evidence="2">Uncharacterized protein</fullName>
    </submittedName>
</protein>
<accession>A0A1Y1XUS3</accession>
<keyword evidence="3" id="KW-1185">Reference proteome</keyword>
<feature type="chain" id="PRO_5010999656" evidence="1">
    <location>
        <begin position="20"/>
        <end position="199"/>
    </location>
</feature>
<dbReference type="Proteomes" id="UP000193498">
    <property type="component" value="Unassembled WGS sequence"/>
</dbReference>
<evidence type="ECO:0000313" key="2">
    <source>
        <dbReference type="EMBL" id="ORX89463.1"/>
    </source>
</evidence>
<gene>
    <name evidence="2" type="ORF">K493DRAFT_305732</name>
</gene>
<proteinExistence type="predicted"/>
<dbReference type="InParanoid" id="A0A1Y1XUS3"/>
<organism evidence="2 3">
    <name type="scientific">Basidiobolus meristosporus CBS 931.73</name>
    <dbReference type="NCBI Taxonomy" id="1314790"/>
    <lineage>
        <taxon>Eukaryota</taxon>
        <taxon>Fungi</taxon>
        <taxon>Fungi incertae sedis</taxon>
        <taxon>Zoopagomycota</taxon>
        <taxon>Entomophthoromycotina</taxon>
        <taxon>Basidiobolomycetes</taxon>
        <taxon>Basidiobolales</taxon>
        <taxon>Basidiobolaceae</taxon>
        <taxon>Basidiobolus</taxon>
    </lineage>
</organism>
<dbReference type="AlphaFoldDB" id="A0A1Y1XUS3"/>
<name>A0A1Y1XUS3_9FUNG</name>
<evidence type="ECO:0000313" key="3">
    <source>
        <dbReference type="Proteomes" id="UP000193498"/>
    </source>
</evidence>
<reference evidence="2 3" key="1">
    <citation type="submission" date="2016-07" db="EMBL/GenBank/DDBJ databases">
        <title>Pervasive Adenine N6-methylation of Active Genes in Fungi.</title>
        <authorList>
            <consortium name="DOE Joint Genome Institute"/>
            <person name="Mondo S.J."/>
            <person name="Dannebaum R.O."/>
            <person name="Kuo R.C."/>
            <person name="Labutti K."/>
            <person name="Haridas S."/>
            <person name="Kuo A."/>
            <person name="Salamov A."/>
            <person name="Ahrendt S.R."/>
            <person name="Lipzen A."/>
            <person name="Sullivan W."/>
            <person name="Andreopoulos W.B."/>
            <person name="Clum A."/>
            <person name="Lindquist E."/>
            <person name="Daum C."/>
            <person name="Ramamoorthy G.K."/>
            <person name="Gryganskyi A."/>
            <person name="Culley D."/>
            <person name="Magnuson J.K."/>
            <person name="James T.Y."/>
            <person name="O'Malley M.A."/>
            <person name="Stajich J.E."/>
            <person name="Spatafora J.W."/>
            <person name="Visel A."/>
            <person name="Grigoriev I.V."/>
        </authorList>
    </citation>
    <scope>NUCLEOTIDE SEQUENCE [LARGE SCALE GENOMIC DNA]</scope>
    <source>
        <strain evidence="2 3">CBS 931.73</strain>
    </source>
</reference>
<evidence type="ECO:0000256" key="1">
    <source>
        <dbReference type="SAM" id="SignalP"/>
    </source>
</evidence>
<comment type="caution">
    <text evidence="2">The sequence shown here is derived from an EMBL/GenBank/DDBJ whole genome shotgun (WGS) entry which is preliminary data.</text>
</comment>
<keyword evidence="1" id="KW-0732">Signal</keyword>
<dbReference type="EMBL" id="MCFE01000442">
    <property type="protein sequence ID" value="ORX89463.1"/>
    <property type="molecule type" value="Genomic_DNA"/>
</dbReference>
<sequence>MKLMKSGILSIGILGVATCSPMVRNEPPYVLGKRDDNGPADYFLKGLASLMVKLDRTKPEDLLTKLSSGTVDHLQGAALSTVADIKSKMVAILQSYKEVASFTLSQMKDKIGLKKLQGLANATTRNIEGLAKEAKVRIANDAKQKNQSQGEVHALEVELEDFLKSVMASLKSAQDKVEVEYKHHTEPDRRNMKKFNFGA</sequence>
<feature type="signal peptide" evidence="1">
    <location>
        <begin position="1"/>
        <end position="19"/>
    </location>
</feature>